<reference evidence="1" key="1">
    <citation type="journal article" date="2023" name="Science">
        <title>Genome structures resolve the early diversification of teleost fishes.</title>
        <authorList>
            <person name="Parey E."/>
            <person name="Louis A."/>
            <person name="Montfort J."/>
            <person name="Bouchez O."/>
            <person name="Roques C."/>
            <person name="Iampietro C."/>
            <person name="Lluch J."/>
            <person name="Castinel A."/>
            <person name="Donnadieu C."/>
            <person name="Desvignes T."/>
            <person name="Floi Bucao C."/>
            <person name="Jouanno E."/>
            <person name="Wen M."/>
            <person name="Mejri S."/>
            <person name="Dirks R."/>
            <person name="Jansen H."/>
            <person name="Henkel C."/>
            <person name="Chen W.J."/>
            <person name="Zahm M."/>
            <person name="Cabau C."/>
            <person name="Klopp C."/>
            <person name="Thompson A.W."/>
            <person name="Robinson-Rechavi M."/>
            <person name="Braasch I."/>
            <person name="Lecointre G."/>
            <person name="Bobe J."/>
            <person name="Postlethwait J.H."/>
            <person name="Berthelot C."/>
            <person name="Roest Crollius H."/>
            <person name="Guiguen Y."/>
        </authorList>
    </citation>
    <scope>NUCLEOTIDE SEQUENCE</scope>
    <source>
        <strain evidence="1">NC1722</strain>
    </source>
</reference>
<protein>
    <submittedName>
        <fullName evidence="1">Uncharacterized protein</fullName>
    </submittedName>
</protein>
<name>A0AAD7SG89_9TELE</name>
<comment type="caution">
    <text evidence="1">The sequence shown here is derived from an EMBL/GenBank/DDBJ whole genome shotgun (WGS) entry which is preliminary data.</text>
</comment>
<proteinExistence type="predicted"/>
<dbReference type="Proteomes" id="UP001221898">
    <property type="component" value="Unassembled WGS sequence"/>
</dbReference>
<evidence type="ECO:0000313" key="1">
    <source>
        <dbReference type="EMBL" id="KAJ8401808.1"/>
    </source>
</evidence>
<organism evidence="1 2">
    <name type="scientific">Aldrovandia affinis</name>
    <dbReference type="NCBI Taxonomy" id="143900"/>
    <lineage>
        <taxon>Eukaryota</taxon>
        <taxon>Metazoa</taxon>
        <taxon>Chordata</taxon>
        <taxon>Craniata</taxon>
        <taxon>Vertebrata</taxon>
        <taxon>Euteleostomi</taxon>
        <taxon>Actinopterygii</taxon>
        <taxon>Neopterygii</taxon>
        <taxon>Teleostei</taxon>
        <taxon>Notacanthiformes</taxon>
        <taxon>Halosauridae</taxon>
        <taxon>Aldrovandia</taxon>
    </lineage>
</organism>
<gene>
    <name evidence="1" type="ORF">AAFF_G00377790</name>
</gene>
<dbReference type="EMBL" id="JAINUG010000068">
    <property type="protein sequence ID" value="KAJ8401808.1"/>
    <property type="molecule type" value="Genomic_DNA"/>
</dbReference>
<sequence>MHRLRCYAAPSRPAFSGTKARRKTSSGFKSLYATALGPASQKTMEWSLPDAMETLGSSSSTQALEEELEFTAPGALLHLTRSPINNQEEVYSLLTGARKNHGKCGLTKSFYP</sequence>
<accession>A0AAD7SG89</accession>
<evidence type="ECO:0000313" key="2">
    <source>
        <dbReference type="Proteomes" id="UP001221898"/>
    </source>
</evidence>
<keyword evidence="2" id="KW-1185">Reference proteome</keyword>
<dbReference type="AlphaFoldDB" id="A0AAD7SG89"/>